<dbReference type="EMBL" id="LZNA01000067">
    <property type="protein sequence ID" value="OBX75896.1"/>
    <property type="molecule type" value="Genomic_DNA"/>
</dbReference>
<dbReference type="Proteomes" id="UP000255193">
    <property type="component" value="Unassembled WGS sequence"/>
</dbReference>
<name>A0A1B8Q9V2_9GAMM</name>
<feature type="DNA-binding region" description="H-T-H motif" evidence="2">
    <location>
        <begin position="58"/>
        <end position="77"/>
    </location>
</feature>
<sequence length="230" mass="25986">MTNAYDEKIDNIRADSELARKLVPNKFKFTSQQGRARRQKLLAAAKSLSADRPISEITLADVCEEAGIPRASAYHFFPNVDAVFLALRYLNSTEIFKTLATVSAADTQGWQAYITNYIYTYVDVLRDDNTVARLVYETNTPAFENNEFGSEANEQASRLLYDQLAAYYQMPDFADIQCPLKVVYGIINGVFTLAYRAQQTISDVYREEAIKAAIAYLSLYLPVELARKPQ</sequence>
<dbReference type="EMBL" id="UGQA01000001">
    <property type="protein sequence ID" value="STY95693.1"/>
    <property type="molecule type" value="Genomic_DNA"/>
</dbReference>
<protein>
    <submittedName>
        <fullName evidence="5">HTH-type transcriptional regulator EthR</fullName>
    </submittedName>
    <submittedName>
        <fullName evidence="4">TetR family transcriptional regulator</fullName>
    </submittedName>
</protein>
<gene>
    <name evidence="5" type="primary">ethR</name>
    <name evidence="4" type="ORF">A9306_01285</name>
    <name evidence="5" type="ORF">NCTC11091_01491</name>
</gene>
<reference evidence="4 6" key="1">
    <citation type="submission" date="2016-06" db="EMBL/GenBank/DDBJ databases">
        <title>Draft genome of Moraxella atlantae CCUG 59586.</title>
        <authorList>
            <person name="Salva-Serra F."/>
            <person name="Engstrom-Jakobsson H."/>
            <person name="Thorell K."/>
            <person name="Gonzales-Siles L."/>
            <person name="Karlsson R."/>
            <person name="Boulund F."/>
            <person name="Engstrand L."/>
            <person name="Kristiansson E."/>
            <person name="Moore E."/>
        </authorList>
    </citation>
    <scope>NUCLEOTIDE SEQUENCE [LARGE SCALE GENOMIC DNA]</scope>
    <source>
        <strain evidence="4 6">CCUG 59586</strain>
    </source>
</reference>
<evidence type="ECO:0000313" key="5">
    <source>
        <dbReference type="EMBL" id="STY95693.1"/>
    </source>
</evidence>
<dbReference type="Proteomes" id="UP000092616">
    <property type="component" value="Unassembled WGS sequence"/>
</dbReference>
<proteinExistence type="predicted"/>
<dbReference type="GO" id="GO:0003677">
    <property type="term" value="F:DNA binding"/>
    <property type="evidence" value="ECO:0007669"/>
    <property type="project" value="UniProtKB-UniRule"/>
</dbReference>
<dbReference type="Pfam" id="PF00440">
    <property type="entry name" value="TetR_N"/>
    <property type="match status" value="1"/>
</dbReference>
<dbReference type="SUPFAM" id="SSF46689">
    <property type="entry name" value="Homeodomain-like"/>
    <property type="match status" value="1"/>
</dbReference>
<dbReference type="InterPro" id="IPR009057">
    <property type="entry name" value="Homeodomain-like_sf"/>
</dbReference>
<dbReference type="InterPro" id="IPR001647">
    <property type="entry name" value="HTH_TetR"/>
</dbReference>
<dbReference type="Gene3D" id="1.10.357.10">
    <property type="entry name" value="Tetracycline Repressor, domain 2"/>
    <property type="match status" value="1"/>
</dbReference>
<evidence type="ECO:0000313" key="4">
    <source>
        <dbReference type="EMBL" id="OBX75896.1"/>
    </source>
</evidence>
<reference evidence="5 7" key="2">
    <citation type="submission" date="2018-06" db="EMBL/GenBank/DDBJ databases">
        <authorList>
            <consortium name="Pathogen Informatics"/>
            <person name="Doyle S."/>
        </authorList>
    </citation>
    <scope>NUCLEOTIDE SEQUENCE [LARGE SCALE GENOMIC DNA]</scope>
    <source>
        <strain evidence="5 7">NCTC11091</strain>
    </source>
</reference>
<dbReference type="RefSeq" id="WP_067055756.1">
    <property type="nucleotide sequence ID" value="NZ_CP171125.1"/>
</dbReference>
<dbReference type="PROSITE" id="PS50977">
    <property type="entry name" value="HTH_TETR_2"/>
    <property type="match status" value="1"/>
</dbReference>
<accession>A0A1B8Q9V2</accession>
<evidence type="ECO:0000256" key="1">
    <source>
        <dbReference type="ARBA" id="ARBA00023125"/>
    </source>
</evidence>
<keyword evidence="1 2" id="KW-0238">DNA-binding</keyword>
<feature type="domain" description="HTH tetR-type" evidence="3">
    <location>
        <begin position="35"/>
        <end position="95"/>
    </location>
</feature>
<evidence type="ECO:0000256" key="2">
    <source>
        <dbReference type="PROSITE-ProRule" id="PRU00335"/>
    </source>
</evidence>
<evidence type="ECO:0000259" key="3">
    <source>
        <dbReference type="PROSITE" id="PS50977"/>
    </source>
</evidence>
<evidence type="ECO:0000313" key="6">
    <source>
        <dbReference type="Proteomes" id="UP000092616"/>
    </source>
</evidence>
<evidence type="ECO:0000313" key="7">
    <source>
        <dbReference type="Proteomes" id="UP000255193"/>
    </source>
</evidence>
<keyword evidence="6" id="KW-1185">Reference proteome</keyword>
<organism evidence="4 6">
    <name type="scientific">Faucicola atlantae</name>
    <dbReference type="NCBI Taxonomy" id="34059"/>
    <lineage>
        <taxon>Bacteria</taxon>
        <taxon>Pseudomonadati</taxon>
        <taxon>Pseudomonadota</taxon>
        <taxon>Gammaproteobacteria</taxon>
        <taxon>Moraxellales</taxon>
        <taxon>Moraxellaceae</taxon>
        <taxon>Faucicola</taxon>
    </lineage>
</organism>
<dbReference type="AlphaFoldDB" id="A0A1B8Q9V2"/>